<dbReference type="InParanoid" id="A0A098DEA7"/>
<reference evidence="1 3" key="3">
    <citation type="journal article" date="2015" name="BMC Genomics">
        <title>The completed genome sequence of the pathogenic ascomycete fungus Fusarium graminearum.</title>
        <authorList>
            <person name="King R."/>
            <person name="Urban M."/>
            <person name="Hammond-Kosack M.C."/>
            <person name="Hassani-Pak K."/>
            <person name="Hammond-Kosack K.E."/>
        </authorList>
    </citation>
    <scope>NUCLEOTIDE SEQUENCE [LARGE SCALE GENOMIC DNA]</scope>
    <source>
        <strain evidence="3">ATCC MYA-4620 / CBS 123657 / FGSC 9075 / NRRL 31084 / PH-1</strain>
        <strain evidence="1">PH-1</strain>
    </source>
</reference>
<dbReference type="VEuPathDB" id="FungiDB:FGRAMPH1_01G11001"/>
<accession>A0A0E0S1C8</accession>
<organism evidence="1 3">
    <name type="scientific">Gibberella zeae (strain ATCC MYA-4620 / CBS 123657 / FGSC 9075 / NRRL 31084 / PH-1)</name>
    <name type="common">Wheat head blight fungus</name>
    <name type="synonym">Fusarium graminearum</name>
    <dbReference type="NCBI Taxonomy" id="229533"/>
    <lineage>
        <taxon>Eukaryota</taxon>
        <taxon>Fungi</taxon>
        <taxon>Dikarya</taxon>
        <taxon>Ascomycota</taxon>
        <taxon>Pezizomycotina</taxon>
        <taxon>Sordariomycetes</taxon>
        <taxon>Hypocreomycetidae</taxon>
        <taxon>Hypocreales</taxon>
        <taxon>Nectriaceae</taxon>
        <taxon>Fusarium</taxon>
    </lineage>
</organism>
<evidence type="ECO:0000313" key="3">
    <source>
        <dbReference type="Proteomes" id="UP000070720"/>
    </source>
</evidence>
<proteinExistence type="predicted"/>
<gene>
    <name evidence="1" type="ORF">FGRAMPH1_01T11001</name>
</gene>
<keyword evidence="3" id="KW-1185">Reference proteome</keyword>
<protein>
    <submittedName>
        <fullName evidence="1">Chromosome 2, complete genome</fullName>
    </submittedName>
</protein>
<evidence type="ECO:0000313" key="1">
    <source>
        <dbReference type="EMBL" id="CEF77303.1"/>
    </source>
</evidence>
<dbReference type="Proteomes" id="UP000070720">
    <property type="component" value="Chromosome 2"/>
</dbReference>
<evidence type="ECO:0000313" key="2">
    <source>
        <dbReference type="EnsemblFungi" id="CEF77303"/>
    </source>
</evidence>
<dbReference type="EMBL" id="HG970333">
    <property type="protein sequence ID" value="CEF77303.1"/>
    <property type="molecule type" value="Genomic_DNA"/>
</dbReference>
<dbReference type="AlphaFoldDB" id="A0A098DEA7"/>
<accession>A0A098DEA7</accession>
<reference evidence="2 3" key="2">
    <citation type="journal article" date="2010" name="Nature">
        <title>Comparative genomics reveals mobile pathogenicity chromosomes in Fusarium.</title>
        <authorList>
            <person name="Ma L.J."/>
            <person name="van der Does H.C."/>
            <person name="Borkovich K.A."/>
            <person name="Coleman J.J."/>
            <person name="Daboussi M.J."/>
            <person name="Di Pietro A."/>
            <person name="Dufresne M."/>
            <person name="Freitag M."/>
            <person name="Grabherr M."/>
            <person name="Henrissat B."/>
            <person name="Houterman P.M."/>
            <person name="Kang S."/>
            <person name="Shim W.B."/>
            <person name="Woloshuk C."/>
            <person name="Xie X."/>
            <person name="Xu J.R."/>
            <person name="Antoniw J."/>
            <person name="Baker S.E."/>
            <person name="Bluhm B.H."/>
            <person name="Breakspear A."/>
            <person name="Brown D.W."/>
            <person name="Butchko R.A."/>
            <person name="Chapman S."/>
            <person name="Coulson R."/>
            <person name="Coutinho P.M."/>
            <person name="Danchin E.G."/>
            <person name="Diener A."/>
            <person name="Gale L.R."/>
            <person name="Gardiner D.M."/>
            <person name="Goff S."/>
            <person name="Hammond-Kosack K.E."/>
            <person name="Hilburn K."/>
            <person name="Hua-Van A."/>
            <person name="Jonkers W."/>
            <person name="Kazan K."/>
            <person name="Kodira C.D."/>
            <person name="Koehrsen M."/>
            <person name="Kumar L."/>
            <person name="Lee Y.H."/>
            <person name="Li L."/>
            <person name="Manners J.M."/>
            <person name="Miranda-Saavedra D."/>
            <person name="Mukherjee M."/>
            <person name="Park G."/>
            <person name="Park J."/>
            <person name="Park S.Y."/>
            <person name="Proctor R.H."/>
            <person name="Regev A."/>
            <person name="Ruiz-Roldan M.C."/>
            <person name="Sain D."/>
            <person name="Sakthikumar S."/>
            <person name="Sykes S."/>
            <person name="Schwartz D.C."/>
            <person name="Turgeon B.G."/>
            <person name="Wapinski I."/>
            <person name="Yoder O."/>
            <person name="Young S."/>
            <person name="Zeng Q."/>
            <person name="Zhou S."/>
            <person name="Galagan J."/>
            <person name="Cuomo C.A."/>
            <person name="Kistler H.C."/>
            <person name="Rep M."/>
        </authorList>
    </citation>
    <scope>GENOME REANNOTATION</scope>
    <source>
        <strain evidence="3">ATCC MYA-4620 / CBS 123657 / FGSC 9075 / NRRL 31084 / PH-1</strain>
        <strain evidence="2">PH-1 / ATCC MYA-4620 / FGSC 9075 / NRRL 31084</strain>
    </source>
</reference>
<sequence>MRNPDARIIAITNTIRTAIRTAIRNTAIRNTTMNNILVVTADIVAVASLRAWTKLCTWPTEPEGRKKQ</sequence>
<dbReference type="EnsemblFungi" id="CEF77303">
    <property type="protein sequence ID" value="CEF77303"/>
    <property type="gene ID" value="FGRRES_20150"/>
</dbReference>
<reference evidence="2 3" key="1">
    <citation type="journal article" date="2007" name="Science">
        <title>The Fusarium graminearum genome reveals a link between localized polymorphism and pathogen specialization.</title>
        <authorList>
            <person name="Cuomo C.A."/>
            <person name="Gueldener U."/>
            <person name="Xu J.-R."/>
            <person name="Trail F."/>
            <person name="Turgeon B.G."/>
            <person name="Di Pietro A."/>
            <person name="Walton J.D."/>
            <person name="Ma L.-J."/>
            <person name="Baker S.E."/>
            <person name="Rep M."/>
            <person name="Adam G."/>
            <person name="Antoniw J."/>
            <person name="Baldwin T."/>
            <person name="Calvo S.E."/>
            <person name="Chang Y.-L."/>
            <person name="DeCaprio D."/>
            <person name="Gale L.R."/>
            <person name="Gnerre S."/>
            <person name="Goswami R.S."/>
            <person name="Hammond-Kosack K."/>
            <person name="Harris L.J."/>
            <person name="Hilburn K."/>
            <person name="Kennell J.C."/>
            <person name="Kroken S."/>
            <person name="Magnuson J.K."/>
            <person name="Mannhaupt G."/>
            <person name="Mauceli E.W."/>
            <person name="Mewes H.-W."/>
            <person name="Mitterbauer R."/>
            <person name="Muehlbauer G."/>
            <person name="Muensterkoetter M."/>
            <person name="Nelson D."/>
            <person name="O'Donnell K."/>
            <person name="Ouellet T."/>
            <person name="Qi W."/>
            <person name="Quesneville H."/>
            <person name="Roncero M.I.G."/>
            <person name="Seong K.-Y."/>
            <person name="Tetko I.V."/>
            <person name="Urban M."/>
            <person name="Waalwijk C."/>
            <person name="Ward T.J."/>
            <person name="Yao J."/>
            <person name="Birren B.W."/>
            <person name="Kistler H.C."/>
        </authorList>
    </citation>
    <scope>NUCLEOTIDE SEQUENCE [LARGE SCALE GENOMIC DNA]</scope>
    <source>
        <strain evidence="3">ATCC MYA-4620 / CBS 123657 / FGSC 9075 / NRRL 31084 / PH-1</strain>
        <strain evidence="2">PH-1 / ATCC MYA-4620 / FGSC 9075 / NRRL 31084</strain>
    </source>
</reference>
<name>A0A098DEA7_GIBZE</name>
<reference evidence="2" key="4">
    <citation type="submission" date="2017-01" db="UniProtKB">
        <authorList>
            <consortium name="EnsemblFungi"/>
        </authorList>
    </citation>
    <scope>IDENTIFICATION</scope>
    <source>
        <strain evidence="2">PH-1 / ATCC MYA-4620 / FGSC 9075 / NRRL 31084</strain>
    </source>
</reference>